<dbReference type="SUPFAM" id="SSF48403">
    <property type="entry name" value="Ankyrin repeat"/>
    <property type="match status" value="1"/>
</dbReference>
<proteinExistence type="predicted"/>
<reference evidence="2" key="1">
    <citation type="journal article" date="2020" name="Nature">
        <title>Giant virus diversity and host interactions through global metagenomics.</title>
        <authorList>
            <person name="Schulz F."/>
            <person name="Roux S."/>
            <person name="Paez-Espino D."/>
            <person name="Jungbluth S."/>
            <person name="Walsh D.A."/>
            <person name="Denef V.J."/>
            <person name="McMahon K.D."/>
            <person name="Konstantinidis K.T."/>
            <person name="Eloe-Fadrosh E.A."/>
            <person name="Kyrpides N.C."/>
            <person name="Woyke T."/>
        </authorList>
    </citation>
    <scope>NUCLEOTIDE SEQUENCE</scope>
    <source>
        <strain evidence="2">GVMAG-S-1103017-74</strain>
    </source>
</reference>
<evidence type="ECO:0000313" key="2">
    <source>
        <dbReference type="EMBL" id="QHS82997.1"/>
    </source>
</evidence>
<sequence>MHLDDTAQHVQHVFEMRCAQGDVRGMRHVLESRLGHLVDVHVDDCAPFHMACATNRSAAVRFMLSLQGVQRIEDVRVLRAALEHACQHGLLHTATELLRCTGGRRLPLDDNECAPFVQACTHGHLHVAQLLLGVADGRVAATPSAVSAAFSQCVRKRLYTVTRFLKDLNRDGCFAARVRKISLHRAAKQPMHALCSGSRKSTAPYLGATPPLVRCEPQDPPSAQQIRAAVQRHAGLLINAPTSLGAETVHPPPLTRRSVAAAPLPLSIVPVCPPSPQRVSSKLSTVCSAPSYFTPPRAKRKRHNECPQIQNGRHPRQAEA</sequence>
<name>A0A6C0ASV1_9ZZZZ</name>
<dbReference type="AlphaFoldDB" id="A0A6C0ASV1"/>
<dbReference type="Gene3D" id="1.25.40.20">
    <property type="entry name" value="Ankyrin repeat-containing domain"/>
    <property type="match status" value="1"/>
</dbReference>
<organism evidence="2">
    <name type="scientific">viral metagenome</name>
    <dbReference type="NCBI Taxonomy" id="1070528"/>
    <lineage>
        <taxon>unclassified sequences</taxon>
        <taxon>metagenomes</taxon>
        <taxon>organismal metagenomes</taxon>
    </lineage>
</organism>
<evidence type="ECO:0000256" key="1">
    <source>
        <dbReference type="SAM" id="MobiDB-lite"/>
    </source>
</evidence>
<dbReference type="InterPro" id="IPR036770">
    <property type="entry name" value="Ankyrin_rpt-contain_sf"/>
</dbReference>
<protein>
    <submittedName>
        <fullName evidence="2">Uncharacterized protein</fullName>
    </submittedName>
</protein>
<accession>A0A6C0ASV1</accession>
<dbReference type="EMBL" id="MN740864">
    <property type="protein sequence ID" value="QHS82997.1"/>
    <property type="molecule type" value="Genomic_DNA"/>
</dbReference>
<feature type="region of interest" description="Disordered" evidence="1">
    <location>
        <begin position="290"/>
        <end position="320"/>
    </location>
</feature>